<organism evidence="2 3">
    <name type="scientific">Aquirufa originis</name>
    <dbReference type="NCBI Taxonomy" id="3096514"/>
    <lineage>
        <taxon>Bacteria</taxon>
        <taxon>Pseudomonadati</taxon>
        <taxon>Bacteroidota</taxon>
        <taxon>Cytophagia</taxon>
        <taxon>Cytophagales</taxon>
        <taxon>Flectobacillaceae</taxon>
        <taxon>Aquirufa</taxon>
    </lineage>
</organism>
<sequence length="106" mass="11663">MKKLLFLLILPFLAMTGPKETVKIKTSAICEMCKERIEKNLALTKGVAKSDLNLDDKVITVEFDAAKIDAAGIKKVISETGYDADEVKAIAKDYAKLPNCCKKKVD</sequence>
<dbReference type="Pfam" id="PF00403">
    <property type="entry name" value="HMA"/>
    <property type="match status" value="1"/>
</dbReference>
<dbReference type="RefSeq" id="WP_377978357.1">
    <property type="nucleotide sequence ID" value="NZ_JBBKXY010000001.1"/>
</dbReference>
<feature type="domain" description="HMA" evidence="1">
    <location>
        <begin position="19"/>
        <end position="85"/>
    </location>
</feature>
<comment type="caution">
    <text evidence="2">The sequence shown here is derived from an EMBL/GenBank/DDBJ whole genome shotgun (WGS) entry which is preliminary data.</text>
</comment>
<dbReference type="Proteomes" id="UP001598112">
    <property type="component" value="Unassembled WGS sequence"/>
</dbReference>
<dbReference type="InterPro" id="IPR036163">
    <property type="entry name" value="HMA_dom_sf"/>
</dbReference>
<gene>
    <name evidence="2" type="ORF">SKC35_05160</name>
</gene>
<name>A0ABW6D750_9BACT</name>
<dbReference type="InterPro" id="IPR006121">
    <property type="entry name" value="HMA_dom"/>
</dbReference>
<accession>A0ABW6D750</accession>
<dbReference type="SUPFAM" id="SSF55008">
    <property type="entry name" value="HMA, heavy metal-associated domain"/>
    <property type="match status" value="1"/>
</dbReference>
<proteinExistence type="predicted"/>
<evidence type="ECO:0000313" key="3">
    <source>
        <dbReference type="Proteomes" id="UP001598112"/>
    </source>
</evidence>
<evidence type="ECO:0000313" key="2">
    <source>
        <dbReference type="EMBL" id="MFD3293067.1"/>
    </source>
</evidence>
<reference evidence="2 3" key="1">
    <citation type="submission" date="2024-03" db="EMBL/GenBank/DDBJ databases">
        <title>Aquirufa genome sequencing.</title>
        <authorList>
            <person name="Pitt A."/>
            <person name="Hahn M.W."/>
        </authorList>
    </citation>
    <scope>NUCLEOTIDE SEQUENCE [LARGE SCALE GENOMIC DNA]</scope>
    <source>
        <strain evidence="2 3">KTFRIE-69F</strain>
    </source>
</reference>
<dbReference type="EMBL" id="JBBKXY010000001">
    <property type="protein sequence ID" value="MFD3293067.1"/>
    <property type="molecule type" value="Genomic_DNA"/>
</dbReference>
<dbReference type="Gene3D" id="3.30.70.100">
    <property type="match status" value="1"/>
</dbReference>
<evidence type="ECO:0000259" key="1">
    <source>
        <dbReference type="PROSITE" id="PS50846"/>
    </source>
</evidence>
<protein>
    <submittedName>
        <fullName evidence="2">Heavy metal-associated domain-containing protein</fullName>
    </submittedName>
</protein>
<keyword evidence="3" id="KW-1185">Reference proteome</keyword>
<dbReference type="CDD" id="cd00371">
    <property type="entry name" value="HMA"/>
    <property type="match status" value="1"/>
</dbReference>
<dbReference type="PROSITE" id="PS50846">
    <property type="entry name" value="HMA_2"/>
    <property type="match status" value="1"/>
</dbReference>